<dbReference type="PANTHER" id="PTHR22749:SF6">
    <property type="entry name" value="RIBOFLAVIN KINASE"/>
    <property type="match status" value="1"/>
</dbReference>
<comment type="similarity">
    <text evidence="14">Belongs to the ribF family.</text>
</comment>
<dbReference type="NCBIfam" id="TIGR00083">
    <property type="entry name" value="ribF"/>
    <property type="match status" value="1"/>
</dbReference>
<dbReference type="GO" id="GO:0006747">
    <property type="term" value="P:FAD biosynthetic process"/>
    <property type="evidence" value="ECO:0007669"/>
    <property type="project" value="UniProtKB-UniRule"/>
</dbReference>
<evidence type="ECO:0000256" key="13">
    <source>
        <dbReference type="ARBA" id="ARBA00049494"/>
    </source>
</evidence>
<evidence type="ECO:0000256" key="14">
    <source>
        <dbReference type="PIRNR" id="PIRNR004491"/>
    </source>
</evidence>
<evidence type="ECO:0000256" key="12">
    <source>
        <dbReference type="ARBA" id="ARBA00047880"/>
    </source>
</evidence>
<dbReference type="GO" id="GO:0003919">
    <property type="term" value="F:FMN adenylyltransferase activity"/>
    <property type="evidence" value="ECO:0007669"/>
    <property type="project" value="UniProtKB-UniRule"/>
</dbReference>
<dbReference type="InterPro" id="IPR015865">
    <property type="entry name" value="Riboflavin_kinase_bac/euk"/>
</dbReference>
<comment type="catalytic activity">
    <reaction evidence="13 14">
        <text>FMN + ATP + H(+) = FAD + diphosphate</text>
        <dbReference type="Rhea" id="RHEA:17237"/>
        <dbReference type="ChEBI" id="CHEBI:15378"/>
        <dbReference type="ChEBI" id="CHEBI:30616"/>
        <dbReference type="ChEBI" id="CHEBI:33019"/>
        <dbReference type="ChEBI" id="CHEBI:57692"/>
        <dbReference type="ChEBI" id="CHEBI:58210"/>
        <dbReference type="EC" id="2.7.7.2"/>
    </reaction>
</comment>
<dbReference type="NCBIfam" id="NF004162">
    <property type="entry name" value="PRK05627.1-5"/>
    <property type="match status" value="1"/>
</dbReference>
<evidence type="ECO:0000313" key="17">
    <source>
        <dbReference type="Proteomes" id="UP000886743"/>
    </source>
</evidence>
<comment type="pathway">
    <text evidence="2 14">Cofactor biosynthesis; FMN biosynthesis; FMN from riboflavin (ATP route): step 1/1.</text>
</comment>
<evidence type="ECO:0000256" key="11">
    <source>
        <dbReference type="ARBA" id="ARBA00023268"/>
    </source>
</evidence>
<feature type="domain" description="Riboflavin kinase" evidence="15">
    <location>
        <begin position="181"/>
        <end position="305"/>
    </location>
</feature>
<keyword evidence="4 14" id="KW-0288">FMN</keyword>
<dbReference type="GO" id="GO:0005524">
    <property type="term" value="F:ATP binding"/>
    <property type="evidence" value="ECO:0007669"/>
    <property type="project" value="UniProtKB-UniRule"/>
</dbReference>
<dbReference type="EC" id="2.7.7.2" evidence="14"/>
<dbReference type="Pfam" id="PF06574">
    <property type="entry name" value="FAD_syn"/>
    <property type="match status" value="1"/>
</dbReference>
<evidence type="ECO:0000256" key="8">
    <source>
        <dbReference type="ARBA" id="ARBA00022777"/>
    </source>
</evidence>
<dbReference type="GO" id="GO:0009231">
    <property type="term" value="P:riboflavin biosynthetic process"/>
    <property type="evidence" value="ECO:0007669"/>
    <property type="project" value="InterPro"/>
</dbReference>
<organism evidence="16 17">
    <name type="scientific">Candidatus Aphodoplasma excrementigallinarum</name>
    <dbReference type="NCBI Taxonomy" id="2840673"/>
    <lineage>
        <taxon>Bacteria</taxon>
        <taxon>Bacillati</taxon>
        <taxon>Bacillota</taxon>
        <taxon>Clostridia</taxon>
        <taxon>Eubacteriales</taxon>
        <taxon>Candidatus Aphodoplasma</taxon>
    </lineage>
</organism>
<evidence type="ECO:0000256" key="2">
    <source>
        <dbReference type="ARBA" id="ARBA00005201"/>
    </source>
</evidence>
<dbReference type="EMBL" id="DVOF01000180">
    <property type="protein sequence ID" value="HIV03145.1"/>
    <property type="molecule type" value="Genomic_DNA"/>
</dbReference>
<keyword evidence="9 14" id="KW-0274">FAD</keyword>
<dbReference type="Pfam" id="PF01687">
    <property type="entry name" value="Flavokinase"/>
    <property type="match status" value="1"/>
</dbReference>
<dbReference type="InterPro" id="IPR023465">
    <property type="entry name" value="Riboflavin_kinase_dom_sf"/>
</dbReference>
<dbReference type="InterPro" id="IPR015864">
    <property type="entry name" value="FAD_synthase"/>
</dbReference>
<evidence type="ECO:0000259" key="15">
    <source>
        <dbReference type="SMART" id="SM00904"/>
    </source>
</evidence>
<comment type="catalytic activity">
    <reaction evidence="12 14">
        <text>riboflavin + ATP = FMN + ADP + H(+)</text>
        <dbReference type="Rhea" id="RHEA:14357"/>
        <dbReference type="ChEBI" id="CHEBI:15378"/>
        <dbReference type="ChEBI" id="CHEBI:30616"/>
        <dbReference type="ChEBI" id="CHEBI:57986"/>
        <dbReference type="ChEBI" id="CHEBI:58210"/>
        <dbReference type="ChEBI" id="CHEBI:456216"/>
        <dbReference type="EC" id="2.7.1.26"/>
    </reaction>
</comment>
<keyword evidence="3 14" id="KW-0285">Flavoprotein</keyword>
<evidence type="ECO:0000256" key="7">
    <source>
        <dbReference type="ARBA" id="ARBA00022741"/>
    </source>
</evidence>
<comment type="caution">
    <text evidence="16">The sequence shown here is derived from an EMBL/GenBank/DDBJ whole genome shotgun (WGS) entry which is preliminary data.</text>
</comment>
<dbReference type="InterPro" id="IPR023468">
    <property type="entry name" value="Riboflavin_kinase"/>
</dbReference>
<evidence type="ECO:0000256" key="5">
    <source>
        <dbReference type="ARBA" id="ARBA00022679"/>
    </source>
</evidence>
<accession>A0A9D1T042</accession>
<sequence>MQVYNRKTGFCKSGGCVLALGSFDALHIGHQALIREAVSQARRRGVRAGVHLFDGRPEAVISEKEMYKTMYDSGDKAQIIEQLGADFAYFETFDEAFMRLSSDAFAKMLKDTFDVLCVVVGFHYTFGYKAAGTAETLKEYGKKYGFDVVVIEPVMQDGALVSSTLVRSCLEGGDIARANRLLGRAYALRGAVVHDRGVGTGMGIPTANLSLPDSLLLPKRGVYATYSVIDGKVYAGVTNVGIRPTFSLSKVVVETHLLGFAGELSGDVLSVCFMAWLRPERKFNTKEELSRQIFSDMDKARQIFSEMQKKSG</sequence>
<dbReference type="EC" id="2.7.1.26" evidence="14"/>
<dbReference type="InterPro" id="IPR014729">
    <property type="entry name" value="Rossmann-like_a/b/a_fold"/>
</dbReference>
<evidence type="ECO:0000256" key="9">
    <source>
        <dbReference type="ARBA" id="ARBA00022827"/>
    </source>
</evidence>
<dbReference type="Gene3D" id="3.40.50.620">
    <property type="entry name" value="HUPs"/>
    <property type="match status" value="1"/>
</dbReference>
<dbReference type="AlphaFoldDB" id="A0A9D1T042"/>
<dbReference type="GO" id="GO:0008531">
    <property type="term" value="F:riboflavin kinase activity"/>
    <property type="evidence" value="ECO:0007669"/>
    <property type="project" value="UniProtKB-UniRule"/>
</dbReference>
<reference evidence="16" key="2">
    <citation type="journal article" date="2021" name="PeerJ">
        <title>Extensive microbial diversity within the chicken gut microbiome revealed by metagenomics and culture.</title>
        <authorList>
            <person name="Gilroy R."/>
            <person name="Ravi A."/>
            <person name="Getino M."/>
            <person name="Pursley I."/>
            <person name="Horton D.L."/>
            <person name="Alikhan N.F."/>
            <person name="Baker D."/>
            <person name="Gharbi K."/>
            <person name="Hall N."/>
            <person name="Watson M."/>
            <person name="Adriaenssens E.M."/>
            <person name="Foster-Nyarko E."/>
            <person name="Jarju S."/>
            <person name="Secka A."/>
            <person name="Antonio M."/>
            <person name="Oren A."/>
            <person name="Chaudhuri R.R."/>
            <person name="La Ragione R."/>
            <person name="Hildebrand F."/>
            <person name="Pallen M.J."/>
        </authorList>
    </citation>
    <scope>NUCLEOTIDE SEQUENCE</scope>
    <source>
        <strain evidence="16">4920</strain>
    </source>
</reference>
<evidence type="ECO:0000313" key="16">
    <source>
        <dbReference type="EMBL" id="HIV03145.1"/>
    </source>
</evidence>
<keyword evidence="6 14" id="KW-0548">Nucleotidyltransferase</keyword>
<evidence type="ECO:0000256" key="6">
    <source>
        <dbReference type="ARBA" id="ARBA00022695"/>
    </source>
</evidence>
<dbReference type="PIRSF" id="PIRSF004491">
    <property type="entry name" value="FAD_Synth"/>
    <property type="match status" value="1"/>
</dbReference>
<dbReference type="CDD" id="cd02064">
    <property type="entry name" value="FAD_synthetase_N"/>
    <property type="match status" value="1"/>
</dbReference>
<evidence type="ECO:0000256" key="3">
    <source>
        <dbReference type="ARBA" id="ARBA00022630"/>
    </source>
</evidence>
<name>A0A9D1T042_9FIRM</name>
<keyword evidence="8 14" id="KW-0418">Kinase</keyword>
<keyword evidence="11" id="KW-0511">Multifunctional enzyme</keyword>
<dbReference type="SUPFAM" id="SSF52374">
    <property type="entry name" value="Nucleotidylyl transferase"/>
    <property type="match status" value="1"/>
</dbReference>
<keyword evidence="10 14" id="KW-0067">ATP-binding</keyword>
<proteinExistence type="inferred from homology"/>
<evidence type="ECO:0000256" key="4">
    <source>
        <dbReference type="ARBA" id="ARBA00022643"/>
    </source>
</evidence>
<dbReference type="PANTHER" id="PTHR22749">
    <property type="entry name" value="RIBOFLAVIN KINASE/FMN ADENYLYLTRANSFERASE"/>
    <property type="match status" value="1"/>
</dbReference>
<protein>
    <recommendedName>
        <fullName evidence="14">Riboflavin biosynthesis protein</fullName>
    </recommendedName>
    <domain>
        <recommendedName>
            <fullName evidence="14">Riboflavin kinase</fullName>
            <ecNumber evidence="14">2.7.1.26</ecNumber>
        </recommendedName>
        <alternativeName>
            <fullName evidence="14">Flavokinase</fullName>
        </alternativeName>
    </domain>
    <domain>
        <recommendedName>
            <fullName evidence="14">FMN adenylyltransferase</fullName>
            <ecNumber evidence="14">2.7.7.2</ecNumber>
        </recommendedName>
        <alternativeName>
            <fullName evidence="14">FAD pyrophosphorylase</fullName>
        </alternativeName>
        <alternativeName>
            <fullName evidence="14">FAD synthase</fullName>
        </alternativeName>
    </domain>
</protein>
<evidence type="ECO:0000256" key="10">
    <source>
        <dbReference type="ARBA" id="ARBA00022840"/>
    </source>
</evidence>
<dbReference type="Proteomes" id="UP000886743">
    <property type="component" value="Unassembled WGS sequence"/>
</dbReference>
<dbReference type="GO" id="GO:0009398">
    <property type="term" value="P:FMN biosynthetic process"/>
    <property type="evidence" value="ECO:0007669"/>
    <property type="project" value="UniProtKB-UniRule"/>
</dbReference>
<dbReference type="SMART" id="SM00904">
    <property type="entry name" value="Flavokinase"/>
    <property type="match status" value="1"/>
</dbReference>
<dbReference type="InterPro" id="IPR002606">
    <property type="entry name" value="Riboflavin_kinase_bac"/>
</dbReference>
<dbReference type="Gene3D" id="2.40.30.30">
    <property type="entry name" value="Riboflavin kinase-like"/>
    <property type="match status" value="1"/>
</dbReference>
<keyword evidence="7 14" id="KW-0547">Nucleotide-binding</keyword>
<evidence type="ECO:0000256" key="1">
    <source>
        <dbReference type="ARBA" id="ARBA00004726"/>
    </source>
</evidence>
<dbReference type="SUPFAM" id="SSF82114">
    <property type="entry name" value="Riboflavin kinase-like"/>
    <property type="match status" value="1"/>
</dbReference>
<keyword evidence="5 14" id="KW-0808">Transferase</keyword>
<gene>
    <name evidence="16" type="ORF">IAC74_06180</name>
</gene>
<reference evidence="16" key="1">
    <citation type="submission" date="2020-10" db="EMBL/GenBank/DDBJ databases">
        <authorList>
            <person name="Gilroy R."/>
        </authorList>
    </citation>
    <scope>NUCLEOTIDE SEQUENCE</scope>
    <source>
        <strain evidence="16">4920</strain>
    </source>
</reference>
<comment type="pathway">
    <text evidence="1 14">Cofactor biosynthesis; FAD biosynthesis; FAD from FMN: step 1/1.</text>
</comment>